<evidence type="ECO:0000313" key="3">
    <source>
        <dbReference type="Proteomes" id="UP000593562"/>
    </source>
</evidence>
<dbReference type="PANTHER" id="PTHR45495:SF1">
    <property type="entry name" value="DNAJ PROTEIN JJJ1 HOMOLOG"/>
    <property type="match status" value="1"/>
</dbReference>
<proteinExistence type="predicted"/>
<evidence type="ECO:0000313" key="2">
    <source>
        <dbReference type="EMBL" id="KAF5740942.1"/>
    </source>
</evidence>
<dbReference type="AlphaFoldDB" id="A0A7J7D3N5"/>
<dbReference type="Proteomes" id="UP000593562">
    <property type="component" value="Unassembled WGS sequence"/>
</dbReference>
<dbReference type="InterPro" id="IPR054076">
    <property type="entry name" value="ZUO1-like_ZHD"/>
</dbReference>
<organism evidence="2 3">
    <name type="scientific">Tripterygium wilfordii</name>
    <name type="common">Thunder God vine</name>
    <dbReference type="NCBI Taxonomy" id="458696"/>
    <lineage>
        <taxon>Eukaryota</taxon>
        <taxon>Viridiplantae</taxon>
        <taxon>Streptophyta</taxon>
        <taxon>Embryophyta</taxon>
        <taxon>Tracheophyta</taxon>
        <taxon>Spermatophyta</taxon>
        <taxon>Magnoliopsida</taxon>
        <taxon>eudicotyledons</taxon>
        <taxon>Gunneridae</taxon>
        <taxon>Pentapetalae</taxon>
        <taxon>rosids</taxon>
        <taxon>fabids</taxon>
        <taxon>Celastrales</taxon>
        <taxon>Celastraceae</taxon>
        <taxon>Tripterygium</taxon>
    </lineage>
</organism>
<dbReference type="PANTHER" id="PTHR45495">
    <property type="entry name" value="DNAJ PROTEIN JJJ1 HOMOLOG"/>
    <property type="match status" value="1"/>
</dbReference>
<gene>
    <name evidence="2" type="ORF">HS088_TW11G01024</name>
</gene>
<reference evidence="2 3" key="1">
    <citation type="journal article" date="2020" name="Nat. Commun.">
        <title>Genome of Tripterygium wilfordii and identification of cytochrome P450 involved in triptolide biosynthesis.</title>
        <authorList>
            <person name="Tu L."/>
            <person name="Su P."/>
            <person name="Zhang Z."/>
            <person name="Gao L."/>
            <person name="Wang J."/>
            <person name="Hu T."/>
            <person name="Zhou J."/>
            <person name="Zhang Y."/>
            <person name="Zhao Y."/>
            <person name="Liu Y."/>
            <person name="Song Y."/>
            <person name="Tong Y."/>
            <person name="Lu Y."/>
            <person name="Yang J."/>
            <person name="Xu C."/>
            <person name="Jia M."/>
            <person name="Peters R.J."/>
            <person name="Huang L."/>
            <person name="Gao W."/>
        </authorList>
    </citation>
    <scope>NUCLEOTIDE SEQUENCE [LARGE SCALE GENOMIC DNA]</scope>
    <source>
        <strain evidence="3">cv. XIE 37</strain>
        <tissue evidence="2">Leaf</tissue>
    </source>
</reference>
<dbReference type="Pfam" id="PF21884">
    <property type="entry name" value="ZUO1-like_ZHD"/>
    <property type="match status" value="1"/>
</dbReference>
<feature type="domain" description="Zuotin-like zuotin homology" evidence="1">
    <location>
        <begin position="18"/>
        <end position="65"/>
    </location>
</feature>
<dbReference type="InParanoid" id="A0A7J7D3N5"/>
<dbReference type="EMBL" id="JAAARO010000011">
    <property type="protein sequence ID" value="KAF5740942.1"/>
    <property type="molecule type" value="Genomic_DNA"/>
</dbReference>
<comment type="caution">
    <text evidence="2">The sequence shown here is derived from an EMBL/GenBank/DDBJ whole genome shotgun (WGS) entry which is preliminary data.</text>
</comment>
<dbReference type="InterPro" id="IPR044648">
    <property type="entry name" value="JJJ1_plant"/>
</dbReference>
<sequence>MRYRGGIFWLGDSVAVPPAIGCMDSPIGQVRRFYDHWLGFSTVMKLGFDDEKMESKSRKEYNKSVRKLALALMVKQQDNRVIDMMEWRRKKGVLMAFYL</sequence>
<evidence type="ECO:0000259" key="1">
    <source>
        <dbReference type="Pfam" id="PF21884"/>
    </source>
</evidence>
<name>A0A7J7D3N5_TRIWF</name>
<accession>A0A7J7D3N5</accession>
<keyword evidence="3" id="KW-1185">Reference proteome</keyword>
<protein>
    <submittedName>
        <fullName evidence="2">DnaJ subfamily C member 21-like</fullName>
    </submittedName>
</protein>